<proteinExistence type="predicted"/>
<dbReference type="AlphaFoldDB" id="A0AAD1T3C2"/>
<dbReference type="Proteomes" id="UP001295444">
    <property type="component" value="Chromosome 09"/>
</dbReference>
<protein>
    <submittedName>
        <fullName evidence="1">Uncharacterized protein</fullName>
    </submittedName>
</protein>
<dbReference type="EMBL" id="OW240920">
    <property type="protein sequence ID" value="CAH2315197.1"/>
    <property type="molecule type" value="Genomic_DNA"/>
</dbReference>
<name>A0AAD1T3C2_PELCU</name>
<evidence type="ECO:0000313" key="2">
    <source>
        <dbReference type="Proteomes" id="UP001295444"/>
    </source>
</evidence>
<keyword evidence="2" id="KW-1185">Reference proteome</keyword>
<sequence length="145" mass="15368">MDAVQVFGGPRLPDCNLLLRPLLAAGSSTSVITVERKVERKVYDGCALLRDAVTYAPCVLTSSSGVRTLRGVRADVTSGWAGREVRGLCDLPASPPPLPQPPSWARTPSAARFRRLLGTDGRSKCTAEPPLCLLSHCRTGLGGKA</sequence>
<accession>A0AAD1T3C2</accession>
<evidence type="ECO:0000313" key="1">
    <source>
        <dbReference type="EMBL" id="CAH2315197.1"/>
    </source>
</evidence>
<reference evidence="1" key="1">
    <citation type="submission" date="2022-03" db="EMBL/GenBank/DDBJ databases">
        <authorList>
            <person name="Alioto T."/>
            <person name="Alioto T."/>
            <person name="Gomez Garrido J."/>
        </authorList>
    </citation>
    <scope>NUCLEOTIDE SEQUENCE</scope>
</reference>
<gene>
    <name evidence="1" type="ORF">PECUL_23A024916</name>
</gene>
<organism evidence="1 2">
    <name type="scientific">Pelobates cultripes</name>
    <name type="common">Western spadefoot toad</name>
    <dbReference type="NCBI Taxonomy" id="61616"/>
    <lineage>
        <taxon>Eukaryota</taxon>
        <taxon>Metazoa</taxon>
        <taxon>Chordata</taxon>
        <taxon>Craniata</taxon>
        <taxon>Vertebrata</taxon>
        <taxon>Euteleostomi</taxon>
        <taxon>Amphibia</taxon>
        <taxon>Batrachia</taxon>
        <taxon>Anura</taxon>
        <taxon>Pelobatoidea</taxon>
        <taxon>Pelobatidae</taxon>
        <taxon>Pelobates</taxon>
    </lineage>
</organism>